<keyword evidence="2 6" id="KW-0812">Transmembrane</keyword>
<evidence type="ECO:0000313" key="8">
    <source>
        <dbReference type="Proteomes" id="UP000011518"/>
    </source>
</evidence>
<feature type="region of interest" description="Disordered" evidence="5">
    <location>
        <begin position="239"/>
        <end position="321"/>
    </location>
</feature>
<dbReference type="GO" id="GO:0005737">
    <property type="term" value="C:cytoplasm"/>
    <property type="evidence" value="ECO:0007669"/>
    <property type="project" value="TreeGrafter"/>
</dbReference>
<dbReference type="PANTHER" id="PTHR21191">
    <property type="entry name" value="AQUAPORIN"/>
    <property type="match status" value="1"/>
</dbReference>
<sequence length="417" mass="45209">MSALQGLWPEVRDTCTSLALMLSIVLLVGLARVVARQQLHRPVLHAFVLEFLATLQLCCCTHELQLLSEQDPAHPTWTLTLIYFFSLVHGLTLVGTSSNPCSVMMQMLLGGMPPEMGAMRLLAQLLSALGSRYCIGALWSLGLTKYHVSERSFVCKNPIHVDLPKAVIAEAVCSFIFHSALLHFQEIRTKLRIHLLSALITFLVYAVINVCVLELPSTVRLVSISIPSGKQGTAELHRLPRSRRTQVQSEHFSTRRELLPSAEAELRTPALRRVSSASGLRPSGSGLARSRTAESSWQGSHVSSGDPEERNGIRMDFPGPQALPTEAVARSAPEGRESELLKMPVLCHQGHAPAACVVPPPTPSHPQGPVVKIRKSPGQSRPLASTQAFAAPPHHLTGTHRVSPPPALTAALASHST</sequence>
<evidence type="ECO:0000256" key="6">
    <source>
        <dbReference type="SAM" id="Phobius"/>
    </source>
</evidence>
<feature type="transmembrane region" description="Helical" evidence="6">
    <location>
        <begin position="196"/>
        <end position="215"/>
    </location>
</feature>
<dbReference type="Gene3D" id="1.20.1080.10">
    <property type="entry name" value="Glycerol uptake facilitator protein"/>
    <property type="match status" value="1"/>
</dbReference>
<dbReference type="AlphaFoldDB" id="L9KV50"/>
<gene>
    <name evidence="7" type="ORF">TREES_T100002979</name>
</gene>
<keyword evidence="3 6" id="KW-1133">Transmembrane helix</keyword>
<dbReference type="PANTHER" id="PTHR21191:SF7">
    <property type="entry name" value="AQUAPORIN-11"/>
    <property type="match status" value="1"/>
</dbReference>
<feature type="transmembrane region" description="Helical" evidence="6">
    <location>
        <begin position="16"/>
        <end position="35"/>
    </location>
</feature>
<comment type="subcellular location">
    <subcellularLocation>
        <location evidence="1">Membrane</location>
        <topology evidence="1">Multi-pass membrane protein</topology>
    </subcellularLocation>
</comment>
<dbReference type="PRINTS" id="PR02024">
    <property type="entry name" value="AQUAPORIN11"/>
</dbReference>
<dbReference type="GO" id="GO:0016020">
    <property type="term" value="C:membrane"/>
    <property type="evidence" value="ECO:0007669"/>
    <property type="project" value="UniProtKB-SubCell"/>
</dbReference>
<name>L9KV50_TUPCH</name>
<reference evidence="8" key="1">
    <citation type="submission" date="2012-07" db="EMBL/GenBank/DDBJ databases">
        <title>Genome of the Chinese tree shrew, a rising model animal genetically related to primates.</title>
        <authorList>
            <person name="Zhang G."/>
            <person name="Fan Y."/>
            <person name="Yao Y."/>
            <person name="Huang Z."/>
        </authorList>
    </citation>
    <scope>NUCLEOTIDE SEQUENCE [LARGE SCALE GENOMIC DNA]</scope>
</reference>
<feature type="transmembrane region" description="Helical" evidence="6">
    <location>
        <begin position="80"/>
        <end position="100"/>
    </location>
</feature>
<accession>L9KV50</accession>
<feature type="region of interest" description="Disordered" evidence="5">
    <location>
        <begin position="360"/>
        <end position="417"/>
    </location>
</feature>
<dbReference type="eggNOG" id="ENOG502S15B">
    <property type="taxonomic scope" value="Eukaryota"/>
</dbReference>
<proteinExistence type="predicted"/>
<keyword evidence="4 6" id="KW-0472">Membrane</keyword>
<dbReference type="InterPro" id="IPR023271">
    <property type="entry name" value="Aquaporin-like"/>
</dbReference>
<feature type="transmembrane region" description="Helical" evidence="6">
    <location>
        <begin position="47"/>
        <end position="68"/>
    </location>
</feature>
<protein>
    <submittedName>
        <fullName evidence="7">Aquaporin-11</fullName>
    </submittedName>
</protein>
<dbReference type="GO" id="GO:0015267">
    <property type="term" value="F:channel activity"/>
    <property type="evidence" value="ECO:0007669"/>
    <property type="project" value="TreeGrafter"/>
</dbReference>
<reference evidence="8" key="2">
    <citation type="journal article" date="2013" name="Nat. Commun.">
        <title>Genome of the Chinese tree shrew.</title>
        <authorList>
            <person name="Fan Y."/>
            <person name="Huang Z.Y."/>
            <person name="Cao C.C."/>
            <person name="Chen C.S."/>
            <person name="Chen Y.X."/>
            <person name="Fan D.D."/>
            <person name="He J."/>
            <person name="Hou H.L."/>
            <person name="Hu L."/>
            <person name="Hu X.T."/>
            <person name="Jiang X.T."/>
            <person name="Lai R."/>
            <person name="Lang Y.S."/>
            <person name="Liang B."/>
            <person name="Liao S.G."/>
            <person name="Mu D."/>
            <person name="Ma Y.Y."/>
            <person name="Niu Y.Y."/>
            <person name="Sun X.Q."/>
            <person name="Xia J.Q."/>
            <person name="Xiao J."/>
            <person name="Xiong Z.Q."/>
            <person name="Xu L."/>
            <person name="Yang L."/>
            <person name="Zhang Y."/>
            <person name="Zhao W."/>
            <person name="Zhao X.D."/>
            <person name="Zheng Y.T."/>
            <person name="Zhou J.M."/>
            <person name="Zhu Y.B."/>
            <person name="Zhang G.J."/>
            <person name="Wang J."/>
            <person name="Yao Y.G."/>
        </authorList>
    </citation>
    <scope>NUCLEOTIDE SEQUENCE [LARGE SCALE GENOMIC DNA]</scope>
</reference>
<dbReference type="Proteomes" id="UP000011518">
    <property type="component" value="Unassembled WGS sequence"/>
</dbReference>
<dbReference type="InterPro" id="IPR023266">
    <property type="entry name" value="Aquaporin_11"/>
</dbReference>
<evidence type="ECO:0000313" key="7">
    <source>
        <dbReference type="EMBL" id="ELW65032.1"/>
    </source>
</evidence>
<dbReference type="EMBL" id="KB320703">
    <property type="protein sequence ID" value="ELW65032.1"/>
    <property type="molecule type" value="Genomic_DNA"/>
</dbReference>
<feature type="compositionally biased region" description="Low complexity" evidence="5">
    <location>
        <begin position="408"/>
        <end position="417"/>
    </location>
</feature>
<dbReference type="STRING" id="246437.L9KV50"/>
<evidence type="ECO:0000256" key="5">
    <source>
        <dbReference type="SAM" id="MobiDB-lite"/>
    </source>
</evidence>
<dbReference type="SUPFAM" id="SSF81338">
    <property type="entry name" value="Aquaporin-like"/>
    <property type="match status" value="1"/>
</dbReference>
<evidence type="ECO:0000256" key="1">
    <source>
        <dbReference type="ARBA" id="ARBA00004141"/>
    </source>
</evidence>
<keyword evidence="8" id="KW-1185">Reference proteome</keyword>
<evidence type="ECO:0000256" key="4">
    <source>
        <dbReference type="ARBA" id="ARBA00023136"/>
    </source>
</evidence>
<evidence type="ECO:0000256" key="2">
    <source>
        <dbReference type="ARBA" id="ARBA00022692"/>
    </source>
</evidence>
<organism evidence="7 8">
    <name type="scientific">Tupaia chinensis</name>
    <name type="common">Chinese tree shrew</name>
    <name type="synonym">Tupaia belangeri chinensis</name>
    <dbReference type="NCBI Taxonomy" id="246437"/>
    <lineage>
        <taxon>Eukaryota</taxon>
        <taxon>Metazoa</taxon>
        <taxon>Chordata</taxon>
        <taxon>Craniata</taxon>
        <taxon>Vertebrata</taxon>
        <taxon>Euteleostomi</taxon>
        <taxon>Mammalia</taxon>
        <taxon>Eutheria</taxon>
        <taxon>Euarchontoglires</taxon>
        <taxon>Scandentia</taxon>
        <taxon>Tupaiidae</taxon>
        <taxon>Tupaia</taxon>
    </lineage>
</organism>
<evidence type="ECO:0000256" key="3">
    <source>
        <dbReference type="ARBA" id="ARBA00022989"/>
    </source>
</evidence>
<dbReference type="InParanoid" id="L9KV50"/>
<feature type="compositionally biased region" description="Polar residues" evidence="5">
    <location>
        <begin position="377"/>
        <end position="388"/>
    </location>
</feature>
<dbReference type="InterPro" id="IPR051883">
    <property type="entry name" value="AQP11/12_channel"/>
</dbReference>
<feature type="compositionally biased region" description="Polar residues" evidence="5">
    <location>
        <begin position="293"/>
        <end position="303"/>
    </location>
</feature>